<keyword evidence="1" id="KW-0472">Membrane</keyword>
<proteinExistence type="predicted"/>
<gene>
    <name evidence="2" type="ordered locus">Snas_5958</name>
</gene>
<evidence type="ECO:0000313" key="2">
    <source>
        <dbReference type="EMBL" id="ADD45585.1"/>
    </source>
</evidence>
<dbReference type="InterPro" id="IPR018750">
    <property type="entry name" value="DUF2306_membrane"/>
</dbReference>
<dbReference type="EMBL" id="CP001778">
    <property type="protein sequence ID" value="ADD45585.1"/>
    <property type="molecule type" value="Genomic_DNA"/>
</dbReference>
<dbReference type="KEGG" id="sna:Snas_5958"/>
<feature type="transmembrane region" description="Helical" evidence="1">
    <location>
        <begin position="25"/>
        <end position="42"/>
    </location>
</feature>
<dbReference type="Pfam" id="PF10067">
    <property type="entry name" value="DUF2306"/>
    <property type="match status" value="1"/>
</dbReference>
<evidence type="ECO:0008006" key="4">
    <source>
        <dbReference type="Google" id="ProtNLM"/>
    </source>
</evidence>
<feature type="transmembrane region" description="Helical" evidence="1">
    <location>
        <begin position="204"/>
        <end position="223"/>
    </location>
</feature>
<sequence length="238" mass="26941">MDQPTVTETPTAPATAKVPWWRRPWIVPLWAISALFLVWRVPDYVGYKDPGALVEMSDYQHFLIVSGHIMLGGVSLICCCMQLWPWLRTNHPKVHRVTGRVYVLVVLPASVLAFFTSFMSITTPPSGQVGNGILATLWLLTTLIGFRHVRNGRYADHRRWMIRSFALCFSIVVNRLFIGVYAVGFSPLLDSFYGGSVDRLATDAAVASIWSSWVATLVFAEWWMTRRRKPRKRVATAA</sequence>
<reference evidence="2 3" key="1">
    <citation type="journal article" date="2009" name="Stand. Genomic Sci.">
        <title>Complete genome sequence of Stackebrandtia nassauensis type strain (LLR-40K-21).</title>
        <authorList>
            <person name="Munk C."/>
            <person name="Lapidus A."/>
            <person name="Copeland A."/>
            <person name="Jando M."/>
            <person name="Mayilraj S."/>
            <person name="Glavina Del Rio T."/>
            <person name="Nolan M."/>
            <person name="Chen F."/>
            <person name="Lucas S."/>
            <person name="Tice H."/>
            <person name="Cheng J.F."/>
            <person name="Han C."/>
            <person name="Detter J.C."/>
            <person name="Bruce D."/>
            <person name="Goodwin L."/>
            <person name="Chain P."/>
            <person name="Pitluck S."/>
            <person name="Goker M."/>
            <person name="Ovchinikova G."/>
            <person name="Pati A."/>
            <person name="Ivanova N."/>
            <person name="Mavromatis K."/>
            <person name="Chen A."/>
            <person name="Palaniappan K."/>
            <person name="Land M."/>
            <person name="Hauser L."/>
            <person name="Chang Y.J."/>
            <person name="Jeffries C.D."/>
            <person name="Bristow J."/>
            <person name="Eisen J.A."/>
            <person name="Markowitz V."/>
            <person name="Hugenholtz P."/>
            <person name="Kyrpides N.C."/>
            <person name="Klenk H.P."/>
        </authorList>
    </citation>
    <scope>NUCLEOTIDE SEQUENCE [LARGE SCALE GENOMIC DNA]</scope>
    <source>
        <strain evidence="3">DSM 44728 / CIP 108903 / NRRL B-16338 / NBRC 102104 / LLR-40K-21</strain>
    </source>
</reference>
<dbReference type="Proteomes" id="UP000000844">
    <property type="component" value="Chromosome"/>
</dbReference>
<name>D3Q056_STANL</name>
<feature type="transmembrane region" description="Helical" evidence="1">
    <location>
        <begin position="62"/>
        <end position="87"/>
    </location>
</feature>
<feature type="transmembrane region" description="Helical" evidence="1">
    <location>
        <begin position="161"/>
        <end position="184"/>
    </location>
</feature>
<keyword evidence="1" id="KW-0812">Transmembrane</keyword>
<feature type="transmembrane region" description="Helical" evidence="1">
    <location>
        <begin position="129"/>
        <end position="149"/>
    </location>
</feature>
<dbReference type="STRING" id="446470.Snas_5958"/>
<protein>
    <recommendedName>
        <fullName evidence="4">Membrane protein (DUF2306)</fullName>
    </recommendedName>
</protein>
<dbReference type="AlphaFoldDB" id="D3Q056"/>
<dbReference type="eggNOG" id="COG5395">
    <property type="taxonomic scope" value="Bacteria"/>
</dbReference>
<evidence type="ECO:0000313" key="3">
    <source>
        <dbReference type="Proteomes" id="UP000000844"/>
    </source>
</evidence>
<evidence type="ECO:0000256" key="1">
    <source>
        <dbReference type="SAM" id="Phobius"/>
    </source>
</evidence>
<dbReference type="HOGENOM" id="CLU_078522_1_0_11"/>
<keyword evidence="1" id="KW-1133">Transmembrane helix</keyword>
<accession>D3Q056</accession>
<keyword evidence="3" id="KW-1185">Reference proteome</keyword>
<feature type="transmembrane region" description="Helical" evidence="1">
    <location>
        <begin position="99"/>
        <end position="123"/>
    </location>
</feature>
<organism evidence="2 3">
    <name type="scientific">Stackebrandtia nassauensis (strain DSM 44728 / CIP 108903 / NRRL B-16338 / NBRC 102104 / LLR-40K-21)</name>
    <dbReference type="NCBI Taxonomy" id="446470"/>
    <lineage>
        <taxon>Bacteria</taxon>
        <taxon>Bacillati</taxon>
        <taxon>Actinomycetota</taxon>
        <taxon>Actinomycetes</taxon>
        <taxon>Glycomycetales</taxon>
        <taxon>Glycomycetaceae</taxon>
        <taxon>Stackebrandtia</taxon>
    </lineage>
</organism>